<feature type="transmembrane region" description="Helical" evidence="1">
    <location>
        <begin position="71"/>
        <end position="94"/>
    </location>
</feature>
<evidence type="ECO:0000313" key="3">
    <source>
        <dbReference type="Proteomes" id="UP000193067"/>
    </source>
</evidence>
<organism evidence="2 3">
    <name type="scientific">Trametes coccinea (strain BRFM310)</name>
    <name type="common">Pycnoporus coccineus</name>
    <dbReference type="NCBI Taxonomy" id="1353009"/>
    <lineage>
        <taxon>Eukaryota</taxon>
        <taxon>Fungi</taxon>
        <taxon>Dikarya</taxon>
        <taxon>Basidiomycota</taxon>
        <taxon>Agaricomycotina</taxon>
        <taxon>Agaricomycetes</taxon>
        <taxon>Polyporales</taxon>
        <taxon>Polyporaceae</taxon>
        <taxon>Trametes</taxon>
    </lineage>
</organism>
<keyword evidence="3" id="KW-1185">Reference proteome</keyword>
<feature type="transmembrane region" description="Helical" evidence="1">
    <location>
        <begin position="149"/>
        <end position="169"/>
    </location>
</feature>
<accession>A0A1Y2I875</accession>
<keyword evidence="1" id="KW-0472">Membrane</keyword>
<dbReference type="EMBL" id="KZ084169">
    <property type="protein sequence ID" value="OSC96702.1"/>
    <property type="molecule type" value="Genomic_DNA"/>
</dbReference>
<name>A0A1Y2I875_TRAC3</name>
<evidence type="ECO:0000256" key="1">
    <source>
        <dbReference type="SAM" id="Phobius"/>
    </source>
</evidence>
<feature type="transmembrane region" description="Helical" evidence="1">
    <location>
        <begin position="190"/>
        <end position="211"/>
    </location>
</feature>
<sequence length="214" mass="22103">MQTNPTAGLAGHSRSNLMPPAMSGAIPLTPSLSPLPAPVVRARPGHRRTTLCRISCRTFTEVVTVFGLTTWFAIIIVLASGLFALVGLHFFRLLGQSPNSKIFSGAGWVAMLIGSMILGAALGFFHQVIYLGLNDGKPYTFSDGSFCTILFVPVAYVVGGFAPSLGVAVRPSALVAVGLTSAEALKIGGAGMGVFTAVAGIFLLAGSYGVVCIT</sequence>
<dbReference type="AlphaFoldDB" id="A0A1Y2I875"/>
<evidence type="ECO:0000313" key="2">
    <source>
        <dbReference type="EMBL" id="OSC96702.1"/>
    </source>
</evidence>
<gene>
    <name evidence="2" type="ORF">PYCCODRAFT_1440873</name>
</gene>
<feature type="transmembrane region" description="Helical" evidence="1">
    <location>
        <begin position="106"/>
        <end position="129"/>
    </location>
</feature>
<dbReference type="OrthoDB" id="2735683at2759"/>
<keyword evidence="1" id="KW-1133">Transmembrane helix</keyword>
<keyword evidence="1" id="KW-0812">Transmembrane</keyword>
<reference evidence="2 3" key="1">
    <citation type="journal article" date="2015" name="Biotechnol. Biofuels">
        <title>Enhanced degradation of softwood versus hardwood by the white-rot fungus Pycnoporus coccineus.</title>
        <authorList>
            <person name="Couturier M."/>
            <person name="Navarro D."/>
            <person name="Chevret D."/>
            <person name="Henrissat B."/>
            <person name="Piumi F."/>
            <person name="Ruiz-Duenas F.J."/>
            <person name="Martinez A.T."/>
            <person name="Grigoriev I.V."/>
            <person name="Riley R."/>
            <person name="Lipzen A."/>
            <person name="Berrin J.G."/>
            <person name="Master E.R."/>
            <person name="Rosso M.N."/>
        </authorList>
    </citation>
    <scope>NUCLEOTIDE SEQUENCE [LARGE SCALE GENOMIC DNA]</scope>
    <source>
        <strain evidence="2 3">BRFM310</strain>
    </source>
</reference>
<proteinExistence type="predicted"/>
<protein>
    <submittedName>
        <fullName evidence="2">Uncharacterized protein</fullName>
    </submittedName>
</protein>
<dbReference type="Proteomes" id="UP000193067">
    <property type="component" value="Unassembled WGS sequence"/>
</dbReference>